<protein>
    <recommendedName>
        <fullName evidence="1">Protein Tlp homolog</fullName>
    </recommendedName>
</protein>
<name>A0A8J8MH20_9FIRM</name>
<proteinExistence type="inferred from homology"/>
<dbReference type="RefSeq" id="WP_212696821.1">
    <property type="nucleotide sequence ID" value="NZ_CP058649.1"/>
</dbReference>
<dbReference type="Pfam" id="PF19824">
    <property type="entry name" value="Tlp"/>
    <property type="match status" value="1"/>
</dbReference>
<evidence type="ECO:0000313" key="4">
    <source>
        <dbReference type="Proteomes" id="UP000683246"/>
    </source>
</evidence>
<comment type="similarity">
    <text evidence="1">Belongs to the Tlp family.</text>
</comment>
<keyword evidence="4" id="KW-1185">Reference proteome</keyword>
<dbReference type="KEGG" id="vpy:HZI73_03215"/>
<organism evidence="3 4">
    <name type="scientific">Vallitalea pronyensis</name>
    <dbReference type="NCBI Taxonomy" id="1348613"/>
    <lineage>
        <taxon>Bacteria</taxon>
        <taxon>Bacillati</taxon>
        <taxon>Bacillota</taxon>
        <taxon>Clostridia</taxon>
        <taxon>Lachnospirales</taxon>
        <taxon>Vallitaleaceae</taxon>
        <taxon>Vallitalea</taxon>
    </lineage>
</organism>
<accession>A0A8J8MH20</accession>
<sequence>MRHKEDDRTDNVDRIQFNIDKTIQNMNRAEDMMEETDDEKARQALEDKNERRRDALTGMREEIKDEAIDKQDDYR</sequence>
<dbReference type="EMBL" id="CP058649">
    <property type="protein sequence ID" value="QUI21352.1"/>
    <property type="molecule type" value="Genomic_DNA"/>
</dbReference>
<dbReference type="AlphaFoldDB" id="A0A8J8MH20"/>
<gene>
    <name evidence="1 3" type="primary">tlp</name>
    <name evidence="3" type="ORF">HZI73_03215</name>
</gene>
<evidence type="ECO:0000313" key="3">
    <source>
        <dbReference type="EMBL" id="QUI21352.1"/>
    </source>
</evidence>
<dbReference type="Proteomes" id="UP000683246">
    <property type="component" value="Chromosome"/>
</dbReference>
<dbReference type="InterPro" id="IPR017524">
    <property type="entry name" value="SASP_thioredoxin-like"/>
</dbReference>
<feature type="compositionally biased region" description="Basic and acidic residues" evidence="2">
    <location>
        <begin position="39"/>
        <end position="75"/>
    </location>
</feature>
<dbReference type="NCBIfam" id="TIGR03090">
    <property type="entry name" value="SASP_tlp"/>
    <property type="match status" value="1"/>
</dbReference>
<evidence type="ECO:0000256" key="1">
    <source>
        <dbReference type="HAMAP-Rule" id="MF_01506"/>
    </source>
</evidence>
<reference evidence="3" key="1">
    <citation type="submission" date="2020-07" db="EMBL/GenBank/DDBJ databases">
        <title>Vallitalea pronyensis genome.</title>
        <authorList>
            <person name="Postec A."/>
        </authorList>
    </citation>
    <scope>NUCLEOTIDE SEQUENCE</scope>
    <source>
        <strain evidence="3">FatNI3</strain>
    </source>
</reference>
<dbReference type="HAMAP" id="MF_01506">
    <property type="entry name" value="Tlp"/>
    <property type="match status" value="1"/>
</dbReference>
<feature type="region of interest" description="Disordered" evidence="2">
    <location>
        <begin position="33"/>
        <end position="75"/>
    </location>
</feature>
<evidence type="ECO:0000256" key="2">
    <source>
        <dbReference type="SAM" id="MobiDB-lite"/>
    </source>
</evidence>